<evidence type="ECO:0000256" key="1">
    <source>
        <dbReference type="PROSITE-ProRule" id="PRU00325"/>
    </source>
</evidence>
<keyword evidence="4" id="KW-1185">Reference proteome</keyword>
<dbReference type="GO" id="GO:0008270">
    <property type="term" value="F:zinc ion binding"/>
    <property type="evidence" value="ECO:0007669"/>
    <property type="project" value="UniProtKB-KW"/>
</dbReference>
<dbReference type="EMBL" id="NBSK02000003">
    <property type="protein sequence ID" value="KAJ0216928.1"/>
    <property type="molecule type" value="Genomic_DNA"/>
</dbReference>
<dbReference type="Proteomes" id="UP000235145">
    <property type="component" value="Unassembled WGS sequence"/>
</dbReference>
<organism evidence="3 4">
    <name type="scientific">Lactuca sativa</name>
    <name type="common">Garden lettuce</name>
    <dbReference type="NCBI Taxonomy" id="4236"/>
    <lineage>
        <taxon>Eukaryota</taxon>
        <taxon>Viridiplantae</taxon>
        <taxon>Streptophyta</taxon>
        <taxon>Embryophyta</taxon>
        <taxon>Tracheophyta</taxon>
        <taxon>Spermatophyta</taxon>
        <taxon>Magnoliopsida</taxon>
        <taxon>eudicotyledons</taxon>
        <taxon>Gunneridae</taxon>
        <taxon>Pentapetalae</taxon>
        <taxon>asterids</taxon>
        <taxon>campanulids</taxon>
        <taxon>Asterales</taxon>
        <taxon>Asteraceae</taxon>
        <taxon>Cichorioideae</taxon>
        <taxon>Cichorieae</taxon>
        <taxon>Lactucinae</taxon>
        <taxon>Lactuca</taxon>
    </lineage>
</organism>
<dbReference type="PANTHER" id="PTHR47718:SF12">
    <property type="entry name" value="PROTEIN FAR1-RELATED SEQUENCE"/>
    <property type="match status" value="1"/>
</dbReference>
<dbReference type="PROSITE" id="PS50966">
    <property type="entry name" value="ZF_SWIM"/>
    <property type="match status" value="1"/>
</dbReference>
<feature type="domain" description="SWIM-type" evidence="2">
    <location>
        <begin position="558"/>
        <end position="594"/>
    </location>
</feature>
<dbReference type="Pfam" id="PF03101">
    <property type="entry name" value="FAR1"/>
    <property type="match status" value="1"/>
</dbReference>
<evidence type="ECO:0000259" key="2">
    <source>
        <dbReference type="PROSITE" id="PS50966"/>
    </source>
</evidence>
<dbReference type="Pfam" id="PF10551">
    <property type="entry name" value="MULE"/>
    <property type="match status" value="1"/>
</dbReference>
<keyword evidence="1" id="KW-0862">Zinc</keyword>
<comment type="caution">
    <text evidence="3">The sequence shown here is derived from an EMBL/GenBank/DDBJ whole genome shotgun (WGS) entry which is preliminary data.</text>
</comment>
<protein>
    <recommendedName>
        <fullName evidence="2">SWIM-type domain-containing protein</fullName>
    </recommendedName>
</protein>
<proteinExistence type="predicted"/>
<reference evidence="3 4" key="1">
    <citation type="journal article" date="2017" name="Nat. Commun.">
        <title>Genome assembly with in vitro proximity ligation data and whole-genome triplication in lettuce.</title>
        <authorList>
            <person name="Reyes-Chin-Wo S."/>
            <person name="Wang Z."/>
            <person name="Yang X."/>
            <person name="Kozik A."/>
            <person name="Arikit S."/>
            <person name="Song C."/>
            <person name="Xia L."/>
            <person name="Froenicke L."/>
            <person name="Lavelle D.O."/>
            <person name="Truco M.J."/>
            <person name="Xia R."/>
            <person name="Zhu S."/>
            <person name="Xu C."/>
            <person name="Xu H."/>
            <person name="Xu X."/>
            <person name="Cox K."/>
            <person name="Korf I."/>
            <person name="Meyers B.C."/>
            <person name="Michelmore R.W."/>
        </authorList>
    </citation>
    <scope>NUCLEOTIDE SEQUENCE [LARGE SCALE GENOMIC DNA]</scope>
    <source>
        <strain evidence="4">cv. Salinas</strain>
        <tissue evidence="3">Seedlings</tissue>
    </source>
</reference>
<accession>A0A9R1W3V5</accession>
<dbReference type="InterPro" id="IPR004330">
    <property type="entry name" value="FAR1_DNA_bnd_dom"/>
</dbReference>
<evidence type="ECO:0000313" key="4">
    <source>
        <dbReference type="Proteomes" id="UP000235145"/>
    </source>
</evidence>
<sequence length="754" mass="88052">MSHPKEIDKSIAIDTIIAEINSSPNDEQINSISFTSEALQNTIRIEGESSNSTNELYCSNIIEESEYKPDVPTEFVPIVNTVFKSLNLAVKMYTDYAEMAGFHTRLSSQSKYNSQIIKEKYVICNRGGKDKPKPCDMLATSSVKRKPNSNKIITGCTTKIIFENVYGTTDYKVKKFFEMHNHPLESIEERPYTKNARKMSYSEKEFVVRASKAKIGPTMAHKIRVVLKGGYEYIGAKVTDYKNLWRGVNRILCYKDAQIMINKMNDPRDHYPNYSFEFLRDGDLLAAMFWVDEREKTFYAEFGEVISFDATFRTNKYKIVFVPFTTVDHHKKSVTVGAGLLSRETIESYEWLLKAFLRAHEGKAPKIVLMDQDATIKQAVESVLPNSRHRLCMWHIMKKLQANIPYCINIYDYVVTSDLFKNKDFKKRFNKLVWNMHIKPDEFEKKSESMNSFFNTYSQSGNLLLHFMMNYDTTIQKQRNTQQELDHQIKKAVYKFISPRPIEKHAAKVYTSTLFYEIQKEIYKGSWYFQYKHLVTKNEWELYKVEQLNKNSDLKTEFEVEIKLPTNDVKCTCEHFNRFGALCRHAFNILMKHGIKEIPEQYIENRWRKDVIPRHYNFGRHVYDTGDSEINRSVNQAYYNFEACLEYVRKNKEKIDLFVKKTESMLKEYENDPTNELQKNRTDVEEVGKLMGITIPKDIDINVPNKSRIQSAAEIAYKNSNKQTRRCSGCGERAPHNLRTCPIKLAPEQSSKAT</sequence>
<dbReference type="InterPro" id="IPR007527">
    <property type="entry name" value="Znf_SWIM"/>
</dbReference>
<keyword evidence="1" id="KW-0479">Metal-binding</keyword>
<dbReference type="PANTHER" id="PTHR47718">
    <property type="entry name" value="OS01G0519700 PROTEIN"/>
    <property type="match status" value="1"/>
</dbReference>
<dbReference type="AlphaFoldDB" id="A0A9R1W3V5"/>
<evidence type="ECO:0000313" key="3">
    <source>
        <dbReference type="EMBL" id="KAJ0216928.1"/>
    </source>
</evidence>
<dbReference type="InterPro" id="IPR018289">
    <property type="entry name" value="MULE_transposase_dom"/>
</dbReference>
<name>A0A9R1W3V5_LACSA</name>
<keyword evidence="1" id="KW-0863">Zinc-finger</keyword>
<gene>
    <name evidence="3" type="ORF">LSAT_V11C300103640</name>
</gene>